<dbReference type="SUPFAM" id="SSF52058">
    <property type="entry name" value="L domain-like"/>
    <property type="match status" value="2"/>
</dbReference>
<dbReference type="PROSITE" id="PS00109">
    <property type="entry name" value="PROTEIN_KINASE_TYR"/>
    <property type="match status" value="1"/>
</dbReference>
<dbReference type="InterPro" id="IPR051716">
    <property type="entry name" value="Plant_RL_S/T_kinase"/>
</dbReference>
<dbReference type="SMART" id="SM00369">
    <property type="entry name" value="LRR_TYP"/>
    <property type="match status" value="10"/>
</dbReference>
<dbReference type="PANTHER" id="PTHR48053">
    <property type="entry name" value="LEUCINE RICH REPEAT FAMILY PROTEIN, EXPRESSED"/>
    <property type="match status" value="1"/>
</dbReference>
<evidence type="ECO:0000313" key="24">
    <source>
        <dbReference type="EMBL" id="KAL0017099.1"/>
    </source>
</evidence>
<evidence type="ECO:0000256" key="7">
    <source>
        <dbReference type="ARBA" id="ARBA00022614"/>
    </source>
</evidence>
<evidence type="ECO:0000256" key="4">
    <source>
        <dbReference type="ARBA" id="ARBA00022512"/>
    </source>
</evidence>
<keyword evidence="14" id="KW-0067">ATP-binding</keyword>
<dbReference type="Pfam" id="PF08263">
    <property type="entry name" value="LRRNT_2"/>
    <property type="match status" value="1"/>
</dbReference>
<keyword evidence="18" id="KW-0325">Glycoprotein</keyword>
<evidence type="ECO:0000256" key="17">
    <source>
        <dbReference type="ARBA" id="ARBA00023170"/>
    </source>
</evidence>
<keyword evidence="4" id="KW-0134">Cell wall</keyword>
<evidence type="ECO:0000256" key="1">
    <source>
        <dbReference type="ARBA" id="ARBA00004191"/>
    </source>
</evidence>
<comment type="catalytic activity">
    <reaction evidence="20">
        <text>L-threonyl-[protein] + ATP = O-phospho-L-threonyl-[protein] + ADP + H(+)</text>
        <dbReference type="Rhea" id="RHEA:46608"/>
        <dbReference type="Rhea" id="RHEA-COMP:11060"/>
        <dbReference type="Rhea" id="RHEA-COMP:11605"/>
        <dbReference type="ChEBI" id="CHEBI:15378"/>
        <dbReference type="ChEBI" id="CHEBI:30013"/>
        <dbReference type="ChEBI" id="CHEBI:30616"/>
        <dbReference type="ChEBI" id="CHEBI:61977"/>
        <dbReference type="ChEBI" id="CHEBI:456216"/>
        <dbReference type="EC" id="2.7.11.1"/>
    </reaction>
</comment>
<keyword evidence="4" id="KW-0964">Secreted</keyword>
<keyword evidence="5" id="KW-0723">Serine/threonine-protein kinase</keyword>
<dbReference type="InterPro" id="IPR003591">
    <property type="entry name" value="Leu-rich_rpt_typical-subtyp"/>
</dbReference>
<dbReference type="FunFam" id="3.80.10.10:FF:000177">
    <property type="entry name" value="Leucine-rich repeat receptor-like serine/threonine-protein kinase At1g17230"/>
    <property type="match status" value="1"/>
</dbReference>
<name>A0AAW2E431_9ROSI</name>
<dbReference type="FunFam" id="3.80.10.10:FF:000719">
    <property type="entry name" value="MDIS1-interacting receptor like kinase 2 isoform A"/>
    <property type="match status" value="1"/>
</dbReference>
<dbReference type="InterPro" id="IPR013210">
    <property type="entry name" value="LRR_N_plant-typ"/>
</dbReference>
<evidence type="ECO:0000256" key="22">
    <source>
        <dbReference type="SAM" id="Phobius"/>
    </source>
</evidence>
<dbReference type="FunFam" id="3.30.200.20:FF:000309">
    <property type="entry name" value="Leucine-rich repeat receptor protein kinase MSP1"/>
    <property type="match status" value="1"/>
</dbReference>
<dbReference type="GO" id="GO:0005524">
    <property type="term" value="F:ATP binding"/>
    <property type="evidence" value="ECO:0007669"/>
    <property type="project" value="UniProtKB-KW"/>
</dbReference>
<evidence type="ECO:0000256" key="20">
    <source>
        <dbReference type="ARBA" id="ARBA00047899"/>
    </source>
</evidence>
<evidence type="ECO:0000256" key="6">
    <source>
        <dbReference type="ARBA" id="ARBA00022553"/>
    </source>
</evidence>
<keyword evidence="11" id="KW-0677">Repeat</keyword>
<dbReference type="InterPro" id="IPR032675">
    <property type="entry name" value="LRR_dom_sf"/>
</dbReference>
<dbReference type="InterPro" id="IPR008266">
    <property type="entry name" value="Tyr_kinase_AS"/>
</dbReference>
<evidence type="ECO:0000256" key="5">
    <source>
        <dbReference type="ARBA" id="ARBA00022527"/>
    </source>
</evidence>
<evidence type="ECO:0000256" key="15">
    <source>
        <dbReference type="ARBA" id="ARBA00022989"/>
    </source>
</evidence>
<reference evidence="24 25" key="1">
    <citation type="submission" date="2024-01" db="EMBL/GenBank/DDBJ databases">
        <title>A telomere-to-telomere, gap-free genome of sweet tea (Lithocarpus litseifolius).</title>
        <authorList>
            <person name="Zhou J."/>
        </authorList>
    </citation>
    <scope>NUCLEOTIDE SEQUENCE [LARGE SCALE GENOMIC DNA]</scope>
    <source>
        <strain evidence="24">Zhou-2022a</strain>
        <tissue evidence="24">Leaf</tissue>
    </source>
</reference>
<feature type="domain" description="Protein kinase" evidence="23">
    <location>
        <begin position="831"/>
        <end position="1107"/>
    </location>
</feature>
<dbReference type="Pfam" id="PF14392">
    <property type="entry name" value="zf-CCHC_4"/>
    <property type="match status" value="1"/>
</dbReference>
<dbReference type="Pfam" id="PF00560">
    <property type="entry name" value="LRR_1"/>
    <property type="match status" value="5"/>
</dbReference>
<dbReference type="PANTHER" id="PTHR48053:SF168">
    <property type="entry name" value="LRR RECEPTOR-LIKE KINASE FAMILY PROTEIN"/>
    <property type="match status" value="1"/>
</dbReference>
<keyword evidence="10" id="KW-0732">Signal</keyword>
<keyword evidence="8" id="KW-0808">Transferase</keyword>
<keyword evidence="9 22" id="KW-0812">Transmembrane</keyword>
<evidence type="ECO:0000256" key="13">
    <source>
        <dbReference type="ARBA" id="ARBA00022777"/>
    </source>
</evidence>
<evidence type="ECO:0000256" key="9">
    <source>
        <dbReference type="ARBA" id="ARBA00022692"/>
    </source>
</evidence>
<dbReference type="InterPro" id="IPR001611">
    <property type="entry name" value="Leu-rich_rpt"/>
</dbReference>
<keyword evidence="6" id="KW-0597">Phosphoprotein</keyword>
<keyword evidence="25" id="KW-1185">Reference proteome</keyword>
<evidence type="ECO:0000256" key="19">
    <source>
        <dbReference type="ARBA" id="ARBA00038043"/>
    </source>
</evidence>
<evidence type="ECO:0000256" key="21">
    <source>
        <dbReference type="ARBA" id="ARBA00048679"/>
    </source>
</evidence>
<dbReference type="Gene3D" id="3.30.200.20">
    <property type="entry name" value="Phosphorylase Kinase, domain 1"/>
    <property type="match status" value="1"/>
</dbReference>
<keyword evidence="17" id="KW-0675">Receptor</keyword>
<comment type="catalytic activity">
    <reaction evidence="21">
        <text>L-seryl-[protein] + ATP = O-phospho-L-seryl-[protein] + ADP + H(+)</text>
        <dbReference type="Rhea" id="RHEA:17989"/>
        <dbReference type="Rhea" id="RHEA-COMP:9863"/>
        <dbReference type="Rhea" id="RHEA-COMP:11604"/>
        <dbReference type="ChEBI" id="CHEBI:15378"/>
        <dbReference type="ChEBI" id="CHEBI:29999"/>
        <dbReference type="ChEBI" id="CHEBI:30616"/>
        <dbReference type="ChEBI" id="CHEBI:83421"/>
        <dbReference type="ChEBI" id="CHEBI:456216"/>
        <dbReference type="EC" id="2.7.11.1"/>
    </reaction>
</comment>
<dbReference type="Gene3D" id="3.80.10.10">
    <property type="entry name" value="Ribonuclease Inhibitor"/>
    <property type="match status" value="4"/>
</dbReference>
<evidence type="ECO:0000256" key="2">
    <source>
        <dbReference type="ARBA" id="ARBA00004479"/>
    </source>
</evidence>
<accession>A0AAW2E431</accession>
<dbReference type="SUPFAM" id="SSF56112">
    <property type="entry name" value="Protein kinase-like (PK-like)"/>
    <property type="match status" value="1"/>
</dbReference>
<keyword evidence="7" id="KW-0433">Leucine-rich repeat</keyword>
<dbReference type="FunFam" id="3.80.10.10:FF:000400">
    <property type="entry name" value="Nuclear pore complex protein NUP107"/>
    <property type="match status" value="1"/>
</dbReference>
<evidence type="ECO:0000256" key="11">
    <source>
        <dbReference type="ARBA" id="ARBA00022737"/>
    </source>
</evidence>
<dbReference type="PRINTS" id="PR00019">
    <property type="entry name" value="LEURICHRPT"/>
</dbReference>
<dbReference type="InterPro" id="IPR055414">
    <property type="entry name" value="LRR_R13L4/SHOC2-like"/>
</dbReference>
<evidence type="ECO:0000259" key="23">
    <source>
        <dbReference type="PROSITE" id="PS50011"/>
    </source>
</evidence>
<protein>
    <recommendedName>
        <fullName evidence="3">non-specific serine/threonine protein kinase</fullName>
        <ecNumber evidence="3">2.7.11.1</ecNumber>
    </recommendedName>
</protein>
<comment type="subcellular location">
    <subcellularLocation>
        <location evidence="2">Membrane</location>
        <topology evidence="2">Single-pass type I membrane protein</topology>
    </subcellularLocation>
    <subcellularLocation>
        <location evidence="1">Secreted</location>
        <location evidence="1">Cell wall</location>
    </subcellularLocation>
</comment>
<dbReference type="Pfam" id="PF13855">
    <property type="entry name" value="LRR_8"/>
    <property type="match status" value="2"/>
</dbReference>
<evidence type="ECO:0000256" key="18">
    <source>
        <dbReference type="ARBA" id="ARBA00023180"/>
    </source>
</evidence>
<keyword evidence="12" id="KW-0547">Nucleotide-binding</keyword>
<sequence length="1298" mass="144002">MKVMTSLAEKSLPNCINALIRVLFTTIIIILVLAPSSQFTISSSFATSPPNMVTMMEREAEALLEWKASLDNQSQFRLSSWVGNTTCHWVGIACNNFSSISHINLPDSFLKGTLHTLRFSSLHSLISLNLSDNLLYGTIPSHLGNLSKLIYLDLSGNHLSGRISSELFQLTNLHILNLHENNITGSIPYQLGKLHLLNELNLSSNGLSGSIPVSIGNLTNLIFLIIYDNKLSGSIPHQLGNLTPLRILSLHHNILSGSTPASIGNLGNLTHLELSVNKLSGSICHEIGMLGSLVWLNLGKNNLSSLIPTSIGNLGNLSVFYLDNNKLSGPIPQEIGKLGSLRVLGLYRNNLSGPIPTSIGNLTNLSMLSLSDNNLWGSITSSIGNMKDLTILELFMNQLSGNIPLEIGKLKLLTSLRLFKNDLNGSIPIEFNNLTYLKHLALEQNMFSGYLPQNVCNGGSLQNFTAYNNYFIGSIPISLRNCTSLVRVRLEGNQLTGNLSEDLGIYPNLIYIDLSYNNFYGELSQKWGQCQSLQSLKIFNNRISGVIPPELGRSPKLQVLNLSFNHLVGQIPKELGKLKSLYILDLGDNQLSGGILLEIGMLSNLQILVLSANNLTGSIPKQIQGCRKLLNLNLSKNKIRGGVPTEIGNMQSIQMLDLSENLLIGKIPPQLGELRSLEILNLSHNELSGSIPTTFGEMSSLTNVDISYNCLEGPLPNNKAFSEASFGALRNNKGLCGNASSLKACPSYITWSKNVGEKRRNKVVIFFVVPILGTMVLSLIVVGILYAFLKRLRLRNKLSNPREEKNGNMFAIWSYDGKMVYERILEATEEFDSKHCVGVGGCGSVYKAYLQPGQVVAVKKLHSIQDNEITNAKAFESEIHALLEIKHRNVVKLYGFCSHPRHSFLVYKFLEGGSLKELLSNKEEAINFTWIKRANVVKGVADALSYMHHDCSLPIVHRDISSKNILLDSECVAHISDFGTARLLKPDSSNRTSFAGTFGYTAPGVHILLFVFDNREEVEKILALQPWSFDKHLVVLCRYENAILISELCFNKVSLWVQIHDIPIRILNRGMDEEICDIVGEVCKDTDISEMEGGNFFRVRVTVDVTFSLCRGRRISLENGEAGWVSLKYKRLPIICYWCGCLDHVDRDCDKWIESEGSLSQEDQEYGPWICASPYVMPRKSVIKVLGYYEFRKKLNDKRATTVSRMMTTKTPMDSAPANHKKETESVEVVGRINAGRNGKNLEQMGVMDSELFGKEFNDKIRDIDRELQNIDSEAAKNHGEGILNARVTCVDINLEKG</sequence>
<dbReference type="InterPro" id="IPR000719">
    <property type="entry name" value="Prot_kinase_dom"/>
</dbReference>
<feature type="transmembrane region" description="Helical" evidence="22">
    <location>
        <begin position="763"/>
        <end position="789"/>
    </location>
</feature>
<dbReference type="PROSITE" id="PS50011">
    <property type="entry name" value="PROTEIN_KINASE_DOM"/>
    <property type="match status" value="1"/>
</dbReference>
<evidence type="ECO:0000256" key="14">
    <source>
        <dbReference type="ARBA" id="ARBA00022840"/>
    </source>
</evidence>
<dbReference type="EMBL" id="JAZDWU010000001">
    <property type="protein sequence ID" value="KAL0017099.1"/>
    <property type="molecule type" value="Genomic_DNA"/>
</dbReference>
<organism evidence="24 25">
    <name type="scientific">Lithocarpus litseifolius</name>
    <dbReference type="NCBI Taxonomy" id="425828"/>
    <lineage>
        <taxon>Eukaryota</taxon>
        <taxon>Viridiplantae</taxon>
        <taxon>Streptophyta</taxon>
        <taxon>Embryophyta</taxon>
        <taxon>Tracheophyta</taxon>
        <taxon>Spermatophyta</taxon>
        <taxon>Magnoliopsida</taxon>
        <taxon>eudicotyledons</taxon>
        <taxon>Gunneridae</taxon>
        <taxon>Pentapetalae</taxon>
        <taxon>rosids</taxon>
        <taxon>fabids</taxon>
        <taxon>Fagales</taxon>
        <taxon>Fagaceae</taxon>
        <taxon>Lithocarpus</taxon>
    </lineage>
</organism>
<dbReference type="EC" id="2.7.11.1" evidence="3"/>
<dbReference type="FunFam" id="3.80.10.10:FF:001678">
    <property type="entry name" value="Calmodulin-binding receptor kinase CaMRLK"/>
    <property type="match status" value="1"/>
</dbReference>
<proteinExistence type="inferred from homology"/>
<evidence type="ECO:0000256" key="10">
    <source>
        <dbReference type="ARBA" id="ARBA00022729"/>
    </source>
</evidence>
<dbReference type="InterPro" id="IPR011009">
    <property type="entry name" value="Kinase-like_dom_sf"/>
</dbReference>
<dbReference type="InterPro" id="IPR025836">
    <property type="entry name" value="Zn_knuckle_CX2CX4HX4C"/>
</dbReference>
<evidence type="ECO:0000313" key="25">
    <source>
        <dbReference type="Proteomes" id="UP001459277"/>
    </source>
</evidence>
<dbReference type="GO" id="GO:0016020">
    <property type="term" value="C:membrane"/>
    <property type="evidence" value="ECO:0007669"/>
    <property type="project" value="UniProtKB-SubCell"/>
</dbReference>
<dbReference type="Proteomes" id="UP001459277">
    <property type="component" value="Unassembled WGS sequence"/>
</dbReference>
<keyword evidence="16 22" id="KW-0472">Membrane</keyword>
<dbReference type="GO" id="GO:0004674">
    <property type="term" value="F:protein serine/threonine kinase activity"/>
    <property type="evidence" value="ECO:0007669"/>
    <property type="project" value="UniProtKB-KW"/>
</dbReference>
<evidence type="ECO:0000256" key="8">
    <source>
        <dbReference type="ARBA" id="ARBA00022679"/>
    </source>
</evidence>
<dbReference type="Pfam" id="PF00069">
    <property type="entry name" value="Pkinase"/>
    <property type="match status" value="1"/>
</dbReference>
<gene>
    <name evidence="24" type="ORF">SO802_004168</name>
</gene>
<evidence type="ECO:0000256" key="16">
    <source>
        <dbReference type="ARBA" id="ARBA00023136"/>
    </source>
</evidence>
<evidence type="ECO:0000256" key="12">
    <source>
        <dbReference type="ARBA" id="ARBA00022741"/>
    </source>
</evidence>
<evidence type="ECO:0000256" key="3">
    <source>
        <dbReference type="ARBA" id="ARBA00012513"/>
    </source>
</evidence>
<comment type="similarity">
    <text evidence="19">Belongs to the polygalacturonase-inhibiting protein family.</text>
</comment>
<comment type="caution">
    <text evidence="24">The sequence shown here is derived from an EMBL/GenBank/DDBJ whole genome shotgun (WGS) entry which is preliminary data.</text>
</comment>
<keyword evidence="13" id="KW-0418">Kinase</keyword>
<keyword evidence="15 22" id="KW-1133">Transmembrane helix</keyword>
<dbReference type="Pfam" id="PF23598">
    <property type="entry name" value="LRR_14"/>
    <property type="match status" value="1"/>
</dbReference>
<dbReference type="Gene3D" id="1.10.510.10">
    <property type="entry name" value="Transferase(Phosphotransferase) domain 1"/>
    <property type="match status" value="1"/>
</dbReference>